<proteinExistence type="predicted"/>
<sequence>MTPLQTFRPVLLALALCPQIALAAPSDPLQADPAAIRVTLTLPEGIGLVAGSASLQFGATNGKTGVTTNATDALSDTATGQTHELRLTTPETAQLRGVQAVIAQWKAKGEQGRGALTVAFTPCLVSPGAPIYTSMGLSIRFAETGPKMNLVDSTATLADFLKASGQTIAACP</sequence>
<gene>
    <name evidence="1" type="ORF">GALL_514990</name>
</gene>
<evidence type="ECO:0000313" key="1">
    <source>
        <dbReference type="EMBL" id="OIQ66928.1"/>
    </source>
</evidence>
<dbReference type="AlphaFoldDB" id="A0A1J5P862"/>
<reference evidence="1" key="1">
    <citation type="submission" date="2016-10" db="EMBL/GenBank/DDBJ databases">
        <title>Sequence of Gallionella enrichment culture.</title>
        <authorList>
            <person name="Poehlein A."/>
            <person name="Muehling M."/>
            <person name="Daniel R."/>
        </authorList>
    </citation>
    <scope>NUCLEOTIDE SEQUENCE</scope>
</reference>
<comment type="caution">
    <text evidence="1">The sequence shown here is derived from an EMBL/GenBank/DDBJ whole genome shotgun (WGS) entry which is preliminary data.</text>
</comment>
<protein>
    <submittedName>
        <fullName evidence="1">Uncharacterized protein</fullName>
    </submittedName>
</protein>
<dbReference type="EMBL" id="MLJW01006261">
    <property type="protein sequence ID" value="OIQ66928.1"/>
    <property type="molecule type" value="Genomic_DNA"/>
</dbReference>
<organism evidence="1">
    <name type="scientific">mine drainage metagenome</name>
    <dbReference type="NCBI Taxonomy" id="410659"/>
    <lineage>
        <taxon>unclassified sequences</taxon>
        <taxon>metagenomes</taxon>
        <taxon>ecological metagenomes</taxon>
    </lineage>
</organism>
<accession>A0A1J5P862</accession>
<name>A0A1J5P862_9ZZZZ</name>